<dbReference type="RefSeq" id="WP_154810450.1">
    <property type="nucleotide sequence ID" value="NZ_VIAQ01000019.1"/>
</dbReference>
<dbReference type="InterPro" id="IPR035965">
    <property type="entry name" value="PAS-like_dom_sf"/>
</dbReference>
<evidence type="ECO:0000259" key="4">
    <source>
        <dbReference type="PROSITE" id="PS50112"/>
    </source>
</evidence>
<evidence type="ECO:0000313" key="5">
    <source>
        <dbReference type="EMBL" id="TQD23826.1"/>
    </source>
</evidence>
<evidence type="ECO:0000256" key="3">
    <source>
        <dbReference type="SAM" id="Phobius"/>
    </source>
</evidence>
<dbReference type="Pfam" id="PF00497">
    <property type="entry name" value="SBP_bac_3"/>
    <property type="match status" value="1"/>
</dbReference>
<keyword evidence="3" id="KW-0472">Membrane</keyword>
<protein>
    <submittedName>
        <fullName evidence="5">Transporter substrate-binding domain-containing protein</fullName>
    </submittedName>
</protein>
<evidence type="ECO:0000313" key="6">
    <source>
        <dbReference type="Proteomes" id="UP000319335"/>
    </source>
</evidence>
<keyword evidence="3" id="KW-0812">Transmembrane</keyword>
<name>A0A7Z8KLM3_9EURY</name>
<dbReference type="InterPro" id="IPR000014">
    <property type="entry name" value="PAS"/>
</dbReference>
<dbReference type="Gene3D" id="3.40.190.10">
    <property type="entry name" value="Periplasmic binding protein-like II"/>
    <property type="match status" value="2"/>
</dbReference>
<evidence type="ECO:0000256" key="1">
    <source>
        <dbReference type="ARBA" id="ARBA00022729"/>
    </source>
</evidence>
<comment type="caution">
    <text evidence="5">The sequence shown here is derived from an EMBL/GenBank/DDBJ whole genome shotgun (WGS) entry which is preliminary data.</text>
</comment>
<accession>A0A7Z8KLM3</accession>
<keyword evidence="2" id="KW-0175">Coiled coil</keyword>
<dbReference type="InterPro" id="IPR001638">
    <property type="entry name" value="Solute-binding_3/MltF_N"/>
</dbReference>
<dbReference type="SUPFAM" id="SSF55785">
    <property type="entry name" value="PYP-like sensor domain (PAS domain)"/>
    <property type="match status" value="1"/>
</dbReference>
<dbReference type="PANTHER" id="PTHR35936">
    <property type="entry name" value="MEMBRANE-BOUND LYTIC MUREIN TRANSGLYCOSYLASE F"/>
    <property type="match status" value="1"/>
</dbReference>
<keyword evidence="1" id="KW-0732">Signal</keyword>
<dbReference type="NCBIfam" id="TIGR00229">
    <property type="entry name" value="sensory_box"/>
    <property type="match status" value="1"/>
</dbReference>
<proteinExistence type="predicted"/>
<feature type="domain" description="PAS" evidence="4">
    <location>
        <begin position="367"/>
        <end position="402"/>
    </location>
</feature>
<dbReference type="Proteomes" id="UP000319335">
    <property type="component" value="Unassembled WGS sequence"/>
</dbReference>
<keyword evidence="6" id="KW-1185">Reference proteome</keyword>
<sequence>MANINKDQFFSISRSVLMVILLIIILVPMASSLQNEDLAIRVGVYDNPPKVYLDENGDWKGFFPEIIELVAQNESWNIEYVYGDWNTCLDRLESGDIDVMVDVAYSEHRAEIYDFNNETVFNNWGVVYTIPGRTIASLTDLDGKTVAVMNGSIHADGERGIKALAEEFDINCTFVEVNSYEDVFVSIDSKSVDAGAVNRLFAESEKNKFDVERTNIIFNPIELRFAFHKNATINPILIEGIDRNLHEMKEDKNSQYYSLIDKYLLAENDQQEVIIPGWVLPTFGFAVFVIVALFLVSITFKWQVNRKTEDLKMVNRNLEAEIEKHKNTESKLRESESRFKIIASNTPDYIVMHDKELKYLFVVNSPLGLPEEEMIGKSDYSFLSEEVADKLTRIKEEVLSTGKPQHFESALTSKDGNTEFFEGTYVPRYDKDDKIDGVIGYFRNNNKT</sequence>
<dbReference type="CDD" id="cd00130">
    <property type="entry name" value="PAS"/>
    <property type="match status" value="1"/>
</dbReference>
<keyword evidence="3" id="KW-1133">Transmembrane helix</keyword>
<dbReference type="PROSITE" id="PS50112">
    <property type="entry name" value="PAS"/>
    <property type="match status" value="1"/>
</dbReference>
<gene>
    <name evidence="5" type="ORF">FKV42_11445</name>
</gene>
<dbReference type="Pfam" id="PF08448">
    <property type="entry name" value="PAS_4"/>
    <property type="match status" value="1"/>
</dbReference>
<dbReference type="OrthoDB" id="30671at2157"/>
<dbReference type="SMART" id="SM00062">
    <property type="entry name" value="PBPb"/>
    <property type="match status" value="1"/>
</dbReference>
<dbReference type="EMBL" id="VIAQ01000019">
    <property type="protein sequence ID" value="TQD23826.1"/>
    <property type="molecule type" value="Genomic_DNA"/>
</dbReference>
<feature type="transmembrane region" description="Helical" evidence="3">
    <location>
        <begin position="278"/>
        <end position="300"/>
    </location>
</feature>
<dbReference type="AlphaFoldDB" id="A0A7Z8KLM3"/>
<reference evidence="5 6" key="1">
    <citation type="submission" date="2019-06" db="EMBL/GenBank/DDBJ databases">
        <title>Draft genome sequence of Methanolobus vulcani B1d.</title>
        <authorList>
            <person name="Creighbaum A.J."/>
            <person name="Ticak T."/>
            <person name="Hariraju D."/>
            <person name="Arivett B.A."/>
            <person name="Ferguson D.J.Jr."/>
        </authorList>
    </citation>
    <scope>NUCLEOTIDE SEQUENCE [LARGE SCALE GENOMIC DNA]</scope>
    <source>
        <strain evidence="5 6">B1d</strain>
    </source>
</reference>
<organism evidence="5 6">
    <name type="scientific">Methanolobus vulcani</name>
    <dbReference type="NCBI Taxonomy" id="38026"/>
    <lineage>
        <taxon>Archaea</taxon>
        <taxon>Methanobacteriati</taxon>
        <taxon>Methanobacteriota</taxon>
        <taxon>Stenosarchaea group</taxon>
        <taxon>Methanomicrobia</taxon>
        <taxon>Methanosarcinales</taxon>
        <taxon>Methanosarcinaceae</taxon>
        <taxon>Methanolobus</taxon>
    </lineage>
</organism>
<dbReference type="InterPro" id="IPR013656">
    <property type="entry name" value="PAS_4"/>
</dbReference>
<evidence type="ECO:0000256" key="2">
    <source>
        <dbReference type="SAM" id="Coils"/>
    </source>
</evidence>
<dbReference type="SUPFAM" id="SSF53850">
    <property type="entry name" value="Periplasmic binding protein-like II"/>
    <property type="match status" value="1"/>
</dbReference>
<feature type="coiled-coil region" evidence="2">
    <location>
        <begin position="304"/>
        <end position="338"/>
    </location>
</feature>
<dbReference type="Gene3D" id="3.30.450.20">
    <property type="entry name" value="PAS domain"/>
    <property type="match status" value="1"/>
</dbReference>